<dbReference type="GO" id="GO:0008237">
    <property type="term" value="F:metallopeptidase activity"/>
    <property type="evidence" value="ECO:0007669"/>
    <property type="project" value="InterPro"/>
</dbReference>
<name>A0A1T4S758_9FIRM</name>
<accession>A0A1T4S758</accession>
<organism evidence="1 2">
    <name type="scientific">Carboxydocella sporoproducens DSM 16521</name>
    <dbReference type="NCBI Taxonomy" id="1121270"/>
    <lineage>
        <taxon>Bacteria</taxon>
        <taxon>Bacillati</taxon>
        <taxon>Bacillota</taxon>
        <taxon>Clostridia</taxon>
        <taxon>Eubacteriales</taxon>
        <taxon>Clostridiales Family XVI. Incertae Sedis</taxon>
        <taxon>Carboxydocella</taxon>
    </lineage>
</organism>
<dbReference type="AlphaFoldDB" id="A0A1T4S758"/>
<gene>
    <name evidence="1" type="ORF">SAMN02745885_02465</name>
</gene>
<proteinExistence type="predicted"/>
<dbReference type="RefSeq" id="WP_078666450.1">
    <property type="nucleotide sequence ID" value="NZ_FUXM01000044.1"/>
</dbReference>
<dbReference type="Gene3D" id="3.40.390.10">
    <property type="entry name" value="Collagenase (Catalytic Domain)"/>
    <property type="match status" value="1"/>
</dbReference>
<evidence type="ECO:0000313" key="2">
    <source>
        <dbReference type="Proteomes" id="UP000189933"/>
    </source>
</evidence>
<dbReference type="Proteomes" id="UP000189933">
    <property type="component" value="Unassembled WGS sequence"/>
</dbReference>
<reference evidence="2" key="1">
    <citation type="submission" date="2017-02" db="EMBL/GenBank/DDBJ databases">
        <authorList>
            <person name="Varghese N."/>
            <person name="Submissions S."/>
        </authorList>
    </citation>
    <scope>NUCLEOTIDE SEQUENCE [LARGE SCALE GENOMIC DNA]</scope>
    <source>
        <strain evidence="2">DSM 16521</strain>
    </source>
</reference>
<dbReference type="OrthoDB" id="2942003at2"/>
<sequence length="200" mass="22165">MKKIVLYKNLLVVIMLVLVLVLGMNIQSASAYFTLPYRWPDNIFYYKIDSSANDLTSLISNAANSWNTTTPVSISNSSTGEILIKKVNDSTVTWSGKTNLYVGSIGGKYYYNQGIVQINQAKIGSYTSLQKQGVIAHEFGHVIALADDNGYLLYGDPKVLMLGYDSERHKLGIYTPQSVNKYVPGVGYVYGDIEGANYLY</sequence>
<evidence type="ECO:0000313" key="1">
    <source>
        <dbReference type="EMBL" id="SKA23681.1"/>
    </source>
</evidence>
<keyword evidence="2" id="KW-1185">Reference proteome</keyword>
<protein>
    <recommendedName>
        <fullName evidence="3">Matrixin</fullName>
    </recommendedName>
</protein>
<evidence type="ECO:0008006" key="3">
    <source>
        <dbReference type="Google" id="ProtNLM"/>
    </source>
</evidence>
<dbReference type="EMBL" id="FUXM01000044">
    <property type="protein sequence ID" value="SKA23681.1"/>
    <property type="molecule type" value="Genomic_DNA"/>
</dbReference>
<dbReference type="SUPFAM" id="SSF55486">
    <property type="entry name" value="Metalloproteases ('zincins'), catalytic domain"/>
    <property type="match status" value="1"/>
</dbReference>
<dbReference type="InterPro" id="IPR024079">
    <property type="entry name" value="MetalloPept_cat_dom_sf"/>
</dbReference>